<dbReference type="GO" id="GO:0005096">
    <property type="term" value="F:GTPase activator activity"/>
    <property type="evidence" value="ECO:0007669"/>
    <property type="project" value="InterPro"/>
</dbReference>
<dbReference type="SMART" id="SM00324">
    <property type="entry name" value="RhoGAP"/>
    <property type="match status" value="1"/>
</dbReference>
<feature type="compositionally biased region" description="Polar residues" evidence="1">
    <location>
        <begin position="716"/>
        <end position="728"/>
    </location>
</feature>
<dbReference type="Pfam" id="PF00620">
    <property type="entry name" value="RhoGAP"/>
    <property type="match status" value="1"/>
</dbReference>
<dbReference type="OrthoDB" id="185175at2759"/>
<feature type="compositionally biased region" description="Polar residues" evidence="1">
    <location>
        <begin position="212"/>
        <end position="223"/>
    </location>
</feature>
<keyword evidence="4" id="KW-1185">Reference proteome</keyword>
<dbReference type="InterPro" id="IPR008936">
    <property type="entry name" value="Rho_GTPase_activation_prot"/>
</dbReference>
<dbReference type="Gene3D" id="1.10.555.10">
    <property type="entry name" value="Rho GTPase activation protein"/>
    <property type="match status" value="1"/>
</dbReference>
<dbReference type="InterPro" id="IPR039767">
    <property type="entry name" value="RALBP1"/>
</dbReference>
<evidence type="ECO:0000256" key="1">
    <source>
        <dbReference type="SAM" id="MobiDB-lite"/>
    </source>
</evidence>
<feature type="domain" description="Rho-GAP" evidence="2">
    <location>
        <begin position="249"/>
        <end position="464"/>
    </location>
</feature>
<accession>A0A9P6NVD5</accession>
<feature type="region of interest" description="Disordered" evidence="1">
    <location>
        <begin position="171"/>
        <end position="223"/>
    </location>
</feature>
<dbReference type="EMBL" id="MU167208">
    <property type="protein sequence ID" value="KAG0152307.1"/>
    <property type="molecule type" value="Genomic_DNA"/>
</dbReference>
<proteinExistence type="predicted"/>
<comment type="caution">
    <text evidence="3">The sequence shown here is derived from an EMBL/GenBank/DDBJ whole genome shotgun (WGS) entry which is preliminary data.</text>
</comment>
<dbReference type="PANTHER" id="PTHR12783:SF5">
    <property type="entry name" value="RALA-BINDING PROTEIN 1"/>
    <property type="match status" value="1"/>
</dbReference>
<feature type="compositionally biased region" description="Low complexity" evidence="1">
    <location>
        <begin position="689"/>
        <end position="702"/>
    </location>
</feature>
<dbReference type="Proteomes" id="UP000886653">
    <property type="component" value="Unassembled WGS sequence"/>
</dbReference>
<dbReference type="PROSITE" id="PS50238">
    <property type="entry name" value="RHOGAP"/>
    <property type="match status" value="1"/>
</dbReference>
<feature type="region of interest" description="Disordered" evidence="1">
    <location>
        <begin position="1"/>
        <end position="74"/>
    </location>
</feature>
<feature type="compositionally biased region" description="Gly residues" evidence="1">
    <location>
        <begin position="1"/>
        <end position="16"/>
    </location>
</feature>
<feature type="compositionally biased region" description="Low complexity" evidence="1">
    <location>
        <begin position="734"/>
        <end position="750"/>
    </location>
</feature>
<dbReference type="SUPFAM" id="SSF48350">
    <property type="entry name" value="GTPase activation domain, GAP"/>
    <property type="match status" value="1"/>
</dbReference>
<dbReference type="CDD" id="cd00159">
    <property type="entry name" value="RhoGAP"/>
    <property type="match status" value="1"/>
</dbReference>
<gene>
    <name evidence="3" type="ORF">CROQUDRAFT_719164</name>
</gene>
<sequence length="821" mass="88303">MVVSDGGGGGGGGGDGTEMIAPITLPSSSSSLLTSESPPSLSTNHSSSSSSSSSPPTSASFCPPQPHSLYSHLSAPSATSLPLHHYPSLTTKQHRSSFHALSSLHQTPRRSSTFSLGPQLLLVTDSLSSDETPKPNPKPFFKSIQLRAKTSNLFAKLKNRPISMGLSKGIAQRWHNQSSASSSPSTSTPHTAQPAFSTHEPPPSLHRHGRSFDQSNSHVNPSSLKLPSTILGVKVPNRRGLAFGLPLSVSLHRLEPSSSKQPESHRWLPAIAIRCLEYLNTRGPGEEGIYRIPGRSTDVEKLRVLFDAGCDIDLLKQTIGTLDPHAVASTFKLWLREVPESLLSPEFDNEINRIVNQYSGLVGMPPPLPATMPAQQEAVEECARKLANIFPRLPPPNWHLLRAIADHLSILSQSSSTNRMTLTNLRLILSPTLKFTPVLLQILVEQRQTLFDQPCVWTGPPRLNKTSVKPASSPQLTTLAAGSASSVPRQIPSPGSTAEQFLASRLPVTGYFALQPRPQTSATDITPPVRSRLQSCAEPAPTLPIDVLSSLPTITSSHWAFEDSLSQFMIKTSPPLPPLSNPQPTASAPFPRHEPPLKTPNTDSFRPTPASAPPAAFFSRSNHPGPLAFSISGRSGSVASLGTTNSKTPIADLFKRPSMLFDSSPTSSSPSFKDQSEPLPPLIPKPYIFSRSGRSGTSFGSRDTPQPIHKRRPSEVATSTMNSHSDQMSGEGGESVTSTSSASSVLLLSSHLEEEEENRLSIDLGNSTTGRPRTTTDERKASNRASTMTVLGDGAQWEWGAGFGFGEQNSRKSVEEEEVER</sequence>
<feature type="compositionally biased region" description="Low complexity" evidence="1">
    <location>
        <begin position="604"/>
        <end position="619"/>
    </location>
</feature>
<organism evidence="3 4">
    <name type="scientific">Cronartium quercuum f. sp. fusiforme G11</name>
    <dbReference type="NCBI Taxonomy" id="708437"/>
    <lineage>
        <taxon>Eukaryota</taxon>
        <taxon>Fungi</taxon>
        <taxon>Dikarya</taxon>
        <taxon>Basidiomycota</taxon>
        <taxon>Pucciniomycotina</taxon>
        <taxon>Pucciniomycetes</taxon>
        <taxon>Pucciniales</taxon>
        <taxon>Coleosporiaceae</taxon>
        <taxon>Cronartium</taxon>
    </lineage>
</organism>
<feature type="region of interest" description="Disordered" evidence="1">
    <location>
        <begin position="572"/>
        <end position="619"/>
    </location>
</feature>
<dbReference type="GO" id="GO:0007264">
    <property type="term" value="P:small GTPase-mediated signal transduction"/>
    <property type="evidence" value="ECO:0007669"/>
    <property type="project" value="InterPro"/>
</dbReference>
<feature type="region of interest" description="Disordered" evidence="1">
    <location>
        <begin position="661"/>
        <end position="789"/>
    </location>
</feature>
<dbReference type="InterPro" id="IPR000198">
    <property type="entry name" value="RhoGAP_dom"/>
</dbReference>
<dbReference type="AlphaFoldDB" id="A0A9P6NVD5"/>
<reference evidence="3" key="1">
    <citation type="submission" date="2013-11" db="EMBL/GenBank/DDBJ databases">
        <title>Genome sequence of the fusiform rust pathogen reveals effectors for host alternation and coevolution with pine.</title>
        <authorList>
            <consortium name="DOE Joint Genome Institute"/>
            <person name="Smith K."/>
            <person name="Pendleton A."/>
            <person name="Kubisiak T."/>
            <person name="Anderson C."/>
            <person name="Salamov A."/>
            <person name="Aerts A."/>
            <person name="Riley R."/>
            <person name="Clum A."/>
            <person name="Lindquist E."/>
            <person name="Ence D."/>
            <person name="Campbell M."/>
            <person name="Kronenberg Z."/>
            <person name="Feau N."/>
            <person name="Dhillon B."/>
            <person name="Hamelin R."/>
            <person name="Burleigh J."/>
            <person name="Smith J."/>
            <person name="Yandell M."/>
            <person name="Nelson C."/>
            <person name="Grigoriev I."/>
            <person name="Davis J."/>
        </authorList>
    </citation>
    <scope>NUCLEOTIDE SEQUENCE</scope>
    <source>
        <strain evidence="3">G11</strain>
    </source>
</reference>
<feature type="region of interest" description="Disordered" evidence="1">
    <location>
        <begin position="801"/>
        <end position="821"/>
    </location>
</feature>
<evidence type="ECO:0000313" key="4">
    <source>
        <dbReference type="Proteomes" id="UP000886653"/>
    </source>
</evidence>
<feature type="compositionally biased region" description="Polar residues" evidence="1">
    <location>
        <begin position="764"/>
        <end position="773"/>
    </location>
</feature>
<evidence type="ECO:0000259" key="2">
    <source>
        <dbReference type="PROSITE" id="PS50238"/>
    </source>
</evidence>
<feature type="compositionally biased region" description="Low complexity" evidence="1">
    <location>
        <begin position="177"/>
        <end position="195"/>
    </location>
</feature>
<evidence type="ECO:0000313" key="3">
    <source>
        <dbReference type="EMBL" id="KAG0152307.1"/>
    </source>
</evidence>
<dbReference type="PANTHER" id="PTHR12783">
    <property type="entry name" value="RALA BINDING PROTEIN 1 RALBP1"/>
    <property type="match status" value="1"/>
</dbReference>
<feature type="compositionally biased region" description="Low complexity" evidence="1">
    <location>
        <begin position="24"/>
        <end position="62"/>
    </location>
</feature>
<dbReference type="GO" id="GO:0031267">
    <property type="term" value="F:small GTPase binding"/>
    <property type="evidence" value="ECO:0007669"/>
    <property type="project" value="InterPro"/>
</dbReference>
<protein>
    <recommendedName>
        <fullName evidence="2">Rho-GAP domain-containing protein</fullName>
    </recommendedName>
</protein>
<name>A0A9P6NVD5_9BASI</name>